<dbReference type="EMBL" id="QAXS01000046">
    <property type="protein sequence ID" value="PTV93231.1"/>
    <property type="molecule type" value="Genomic_DNA"/>
</dbReference>
<organism evidence="1 2">
    <name type="scientific">Halanaerobium saccharolyticum</name>
    <dbReference type="NCBI Taxonomy" id="43595"/>
    <lineage>
        <taxon>Bacteria</taxon>
        <taxon>Bacillati</taxon>
        <taxon>Bacillota</taxon>
        <taxon>Clostridia</taxon>
        <taxon>Halanaerobiales</taxon>
        <taxon>Halanaerobiaceae</taxon>
        <taxon>Halanaerobium</taxon>
    </lineage>
</organism>
<reference evidence="1 2" key="1">
    <citation type="submission" date="2018-04" db="EMBL/GenBank/DDBJ databases">
        <title>Subsurface microbial communities from deep shales in Ohio and West Virginia, USA.</title>
        <authorList>
            <person name="Wrighton K."/>
        </authorList>
    </citation>
    <scope>NUCLEOTIDE SEQUENCE [LARGE SCALE GENOMIC DNA]</scope>
    <source>
        <strain evidence="1 2">WC1</strain>
    </source>
</reference>
<evidence type="ECO:0000313" key="1">
    <source>
        <dbReference type="EMBL" id="PTV93231.1"/>
    </source>
</evidence>
<dbReference type="OrthoDB" id="9808310at2"/>
<dbReference type="AlphaFoldDB" id="A0A2T5RFS9"/>
<proteinExistence type="predicted"/>
<sequence length="63" mass="7034">MAWIDMVGEEKVEGKFAKLYDKLTLSGKNELAHVLKVQSLNLDLLADHLKIYQTILSGSSNIC</sequence>
<name>A0A2T5RFS9_9FIRM</name>
<dbReference type="Proteomes" id="UP000244089">
    <property type="component" value="Unassembled WGS sequence"/>
</dbReference>
<dbReference type="RefSeq" id="WP_108142507.1">
    <property type="nucleotide sequence ID" value="NZ_QAXS01000046.1"/>
</dbReference>
<evidence type="ECO:0000313" key="2">
    <source>
        <dbReference type="Proteomes" id="UP000244089"/>
    </source>
</evidence>
<accession>A0A2T5RFS9</accession>
<comment type="caution">
    <text evidence="1">The sequence shown here is derived from an EMBL/GenBank/DDBJ whole genome shotgun (WGS) entry which is preliminary data.</text>
</comment>
<gene>
    <name evidence="1" type="ORF">C8C76_1465</name>
</gene>
<protein>
    <submittedName>
        <fullName evidence="1">Uncharacterized protein</fullName>
    </submittedName>
</protein>